<feature type="region of interest" description="Disordered" evidence="1">
    <location>
        <begin position="186"/>
        <end position="244"/>
    </location>
</feature>
<name>A0A6L2L4W8_TANCI</name>
<dbReference type="EMBL" id="BKCJ010003475">
    <property type="protein sequence ID" value="GEU55305.1"/>
    <property type="molecule type" value="Genomic_DNA"/>
</dbReference>
<feature type="compositionally biased region" description="Low complexity" evidence="1">
    <location>
        <begin position="137"/>
        <end position="153"/>
    </location>
</feature>
<protein>
    <submittedName>
        <fullName evidence="2">Nucleotide-binding, alpha-beta plait</fullName>
    </submittedName>
</protein>
<dbReference type="AlphaFoldDB" id="A0A6L2L4W8"/>
<feature type="compositionally biased region" description="Polar residues" evidence="1">
    <location>
        <begin position="189"/>
        <end position="205"/>
    </location>
</feature>
<feature type="region of interest" description="Disordered" evidence="1">
    <location>
        <begin position="131"/>
        <end position="165"/>
    </location>
</feature>
<dbReference type="PANTHER" id="PTHR47481:SF30">
    <property type="entry name" value="CCHC-TYPE DOMAIN-CONTAINING PROTEIN"/>
    <property type="match status" value="1"/>
</dbReference>
<organism evidence="2">
    <name type="scientific">Tanacetum cinerariifolium</name>
    <name type="common">Dalmatian daisy</name>
    <name type="synonym">Chrysanthemum cinerariifolium</name>
    <dbReference type="NCBI Taxonomy" id="118510"/>
    <lineage>
        <taxon>Eukaryota</taxon>
        <taxon>Viridiplantae</taxon>
        <taxon>Streptophyta</taxon>
        <taxon>Embryophyta</taxon>
        <taxon>Tracheophyta</taxon>
        <taxon>Spermatophyta</taxon>
        <taxon>Magnoliopsida</taxon>
        <taxon>eudicotyledons</taxon>
        <taxon>Gunneridae</taxon>
        <taxon>Pentapetalae</taxon>
        <taxon>asterids</taxon>
        <taxon>campanulids</taxon>
        <taxon>Asterales</taxon>
        <taxon>Asteraceae</taxon>
        <taxon>Asteroideae</taxon>
        <taxon>Anthemideae</taxon>
        <taxon>Anthemidinae</taxon>
        <taxon>Tanacetum</taxon>
    </lineage>
</organism>
<evidence type="ECO:0000313" key="2">
    <source>
        <dbReference type="EMBL" id="GEU55305.1"/>
    </source>
</evidence>
<evidence type="ECO:0000256" key="1">
    <source>
        <dbReference type="SAM" id="MobiDB-lite"/>
    </source>
</evidence>
<proteinExistence type="predicted"/>
<feature type="compositionally biased region" description="Pro residues" evidence="1">
    <location>
        <begin position="215"/>
        <end position="236"/>
    </location>
</feature>
<reference evidence="2" key="1">
    <citation type="journal article" date="2019" name="Sci. Rep.">
        <title>Draft genome of Tanacetum cinerariifolium, the natural source of mosquito coil.</title>
        <authorList>
            <person name="Yamashiro T."/>
            <person name="Shiraishi A."/>
            <person name="Satake H."/>
            <person name="Nakayama K."/>
        </authorList>
    </citation>
    <scope>NUCLEOTIDE SEQUENCE</scope>
</reference>
<comment type="caution">
    <text evidence="2">The sequence shown here is derived from an EMBL/GenBank/DDBJ whole genome shotgun (WGS) entry which is preliminary data.</text>
</comment>
<dbReference type="PANTHER" id="PTHR47481">
    <property type="match status" value="1"/>
</dbReference>
<sequence>MHGDETPDAYLNRAQEYADALAAIGEPVKDKDLIMLVVSGLREEYNGLKTTITARQSPSAFSELHALLSDHDYMLGKTRAPAPSITSSFAANYAVGSQSMPEARQAQLSELTAQLSALGFQVSPIAPSGPQAFYGVRPSNNRSNNNNNCGNRNSSRDTGANSHVTPDLEAIDDSEAYYDDDALHVGNVSHLSPTSQTSPESSNGQPSPVSTTSIPTPPPPTPPPPPPPTPPPPPPITRQLPRASNTNVVDGKWVYREAEYKAFVDTVAELTWLQALLNELGIRSSSTPILWCDNLGATYLSANPIFYARTKHVKIDYHFVREKVAQGDLRVQNISTHDQIADIFTKPLPTP</sequence>
<accession>A0A6L2L4W8</accession>
<gene>
    <name evidence="2" type="ORF">Tci_027283</name>
</gene>
<dbReference type="CDD" id="cd09272">
    <property type="entry name" value="RNase_HI_RT_Ty1"/>
    <property type="match status" value="1"/>
</dbReference>